<dbReference type="GO" id="GO:0005634">
    <property type="term" value="C:nucleus"/>
    <property type="evidence" value="ECO:0000318"/>
    <property type="project" value="GO_Central"/>
</dbReference>
<feature type="compositionally biased region" description="Basic and acidic residues" evidence="1">
    <location>
        <begin position="371"/>
        <end position="380"/>
    </location>
</feature>
<dbReference type="GO" id="GO:0003713">
    <property type="term" value="F:transcription coactivator activity"/>
    <property type="evidence" value="ECO:0000318"/>
    <property type="project" value="GO_Central"/>
</dbReference>
<keyword evidence="4" id="KW-1185">Reference proteome</keyword>
<dbReference type="PANTHER" id="PTHR23107:SF34">
    <property type="entry name" value="HTH LA-TYPE RNA-BINDING DOMAIN-CONTAINING PROTEIN"/>
    <property type="match status" value="1"/>
</dbReference>
<dbReference type="EMBL" id="AMQM01000618">
    <property type="status" value="NOT_ANNOTATED_CDS"/>
    <property type="molecule type" value="Genomic_DNA"/>
</dbReference>
<feature type="compositionally biased region" description="Low complexity" evidence="1">
    <location>
        <begin position="61"/>
        <end position="70"/>
    </location>
</feature>
<reference evidence="2 4" key="2">
    <citation type="journal article" date="2013" name="Nature">
        <title>Insights into bilaterian evolution from three spiralian genomes.</title>
        <authorList>
            <person name="Simakov O."/>
            <person name="Marletaz F."/>
            <person name="Cho S.J."/>
            <person name="Edsinger-Gonzales E."/>
            <person name="Havlak P."/>
            <person name="Hellsten U."/>
            <person name="Kuo D.H."/>
            <person name="Larsson T."/>
            <person name="Lv J."/>
            <person name="Arendt D."/>
            <person name="Savage R."/>
            <person name="Osoegawa K."/>
            <person name="de Jong P."/>
            <person name="Grimwood J."/>
            <person name="Chapman J.A."/>
            <person name="Shapiro H."/>
            <person name="Aerts A."/>
            <person name="Otillar R.P."/>
            <person name="Terry A.Y."/>
            <person name="Boore J.L."/>
            <person name="Grigoriev I.V."/>
            <person name="Lindberg D.R."/>
            <person name="Seaver E.C."/>
            <person name="Weisblat D.A."/>
            <person name="Putnam N.H."/>
            <person name="Rokhsar D.S."/>
        </authorList>
    </citation>
    <scope>NUCLEOTIDE SEQUENCE</scope>
</reference>
<proteinExistence type="predicted"/>
<feature type="compositionally biased region" description="Basic and acidic residues" evidence="1">
    <location>
        <begin position="930"/>
        <end position="945"/>
    </location>
</feature>
<feature type="compositionally biased region" description="Low complexity" evidence="1">
    <location>
        <begin position="142"/>
        <end position="157"/>
    </location>
</feature>
<reference evidence="4" key="1">
    <citation type="submission" date="2012-12" db="EMBL/GenBank/DDBJ databases">
        <authorList>
            <person name="Hellsten U."/>
            <person name="Grimwood J."/>
            <person name="Chapman J.A."/>
            <person name="Shapiro H."/>
            <person name="Aerts A."/>
            <person name="Otillar R.P."/>
            <person name="Terry A.Y."/>
            <person name="Boore J.L."/>
            <person name="Simakov O."/>
            <person name="Marletaz F."/>
            <person name="Cho S.-J."/>
            <person name="Edsinger-Gonzales E."/>
            <person name="Havlak P."/>
            <person name="Kuo D.-H."/>
            <person name="Larsson T."/>
            <person name="Lv J."/>
            <person name="Arendt D."/>
            <person name="Savage R."/>
            <person name="Osoegawa K."/>
            <person name="de Jong P."/>
            <person name="Lindberg D.R."/>
            <person name="Seaver E.C."/>
            <person name="Weisblat D.A."/>
            <person name="Putnam N.H."/>
            <person name="Grigoriev I.V."/>
            <person name="Rokhsar D.S."/>
        </authorList>
    </citation>
    <scope>NUCLEOTIDE SEQUENCE</scope>
</reference>
<feature type="compositionally biased region" description="Polar residues" evidence="1">
    <location>
        <begin position="1"/>
        <end position="23"/>
    </location>
</feature>
<feature type="compositionally biased region" description="Polar residues" evidence="1">
    <location>
        <begin position="919"/>
        <end position="928"/>
    </location>
</feature>
<dbReference type="GO" id="GO:0045944">
    <property type="term" value="P:positive regulation of transcription by RNA polymerase II"/>
    <property type="evidence" value="ECO:0000318"/>
    <property type="project" value="GO_Central"/>
</dbReference>
<accession>T1EQE4</accession>
<feature type="compositionally biased region" description="Polar residues" evidence="1">
    <location>
        <begin position="47"/>
        <end position="56"/>
    </location>
</feature>
<dbReference type="EMBL" id="KB096324">
    <property type="protein sequence ID" value="ESO06376.1"/>
    <property type="molecule type" value="Genomic_DNA"/>
</dbReference>
<dbReference type="CTD" id="20198794"/>
<dbReference type="KEGG" id="hro:HELRODRAFT_160543"/>
<dbReference type="RefSeq" id="XP_009015744.1">
    <property type="nucleotide sequence ID" value="XM_009017496.1"/>
</dbReference>
<feature type="compositionally biased region" description="Polar residues" evidence="1">
    <location>
        <begin position="164"/>
        <end position="184"/>
    </location>
</feature>
<feature type="region of interest" description="Disordered" evidence="1">
    <location>
        <begin position="1"/>
        <end position="124"/>
    </location>
</feature>
<reference evidence="3" key="3">
    <citation type="submission" date="2015-06" db="UniProtKB">
        <authorList>
            <consortium name="EnsemblMetazoa"/>
        </authorList>
    </citation>
    <scope>IDENTIFICATION</scope>
</reference>
<dbReference type="GeneID" id="20198794"/>
<feature type="compositionally biased region" description="Acidic residues" evidence="1">
    <location>
        <begin position="381"/>
        <end position="393"/>
    </location>
</feature>
<evidence type="ECO:0000256" key="1">
    <source>
        <dbReference type="SAM" id="MobiDB-lite"/>
    </source>
</evidence>
<organism evidence="3 4">
    <name type="scientific">Helobdella robusta</name>
    <name type="common">Californian leech</name>
    <dbReference type="NCBI Taxonomy" id="6412"/>
    <lineage>
        <taxon>Eukaryota</taxon>
        <taxon>Metazoa</taxon>
        <taxon>Spiralia</taxon>
        <taxon>Lophotrochozoa</taxon>
        <taxon>Annelida</taxon>
        <taxon>Clitellata</taxon>
        <taxon>Hirudinea</taxon>
        <taxon>Rhynchobdellida</taxon>
        <taxon>Glossiphoniidae</taxon>
        <taxon>Helobdella</taxon>
    </lineage>
</organism>
<sequence>MEMMTSTQLKQDVDVTSNSNQKRYNCKDQIQHNLKDSSNNNSYNNSCKQNVINKTNKPGKKSQGSSSDGGVDTGPVAFKPVLPDPNPRPIVGTTVITDSTNQTFPDDEDAHSTMTSEEHVNLPPSTLRRLTEQKQQNLLKVQQHLRQQQQQSEGSSSERCGTGESRNASVSSEMELEGSTTSTKKVQHAYEQGQKQSSSSSKCSPVSTPGSSSYDTDSSGKESGYLTLEDLEEQFMIKLPSSYRKEFKKAYDRSSTKTDTVELTVDNYNPSGTSLCDPNAGKNIVVEKCERQTQVYFEKTLSSISSDLQLSLNFQQVQQYQHPQLQNLREQQMSWQLKHQQQLVKERDRVMFNNVTKKLPFDNDLDSELNDVSKEDKEINCDDEDDEDEEDDDVFLSDGEISNRFNDQFQINIKHESNKNDGSSADEDDDAFDDISDSNKSNSILKNADETVRMNKHASTIAVEENKRKADNAEMQQSSDVDEINHGTLKLQQLQAQSQDVQQFIQSPKHLSSQNFQTEPKKHLAKKKSSYAIMISPEQLKEMNLSNAMSQKYHAQATLKIRPEADESRNILHVVKNVDKENHNKNSMITNGSDIKNPCETFCNYNNDNESDDDNDNEDKNYNKINEDEMGGANYVYTKRVDAVMPTAAAGSRLHAKMQNISRNMMKQGKLQRNYKSDINNNNLHVRNSNIGGLNNRNNNINNKDDIYMSWEEVTKEAKHLGINLNLPKTRFGSSNINEDKNKCNKDINNNHIYKNDAKKCKERVWFSFPSDSEILNNSVLDRSETIGSTVKKYTKTRSKTPTKVRFAKNVDNIVDPNSNLMATDGKFNLKKLFNPSKLKQNFKIDFKSEKLKTKESWFSKKEQTPIENCCKCNKSCGSNSKTRNSLKMLSGQSNIDNYLQGVSTRTKTDYADGAVLNTGHNNGVKSSNNHHDRERSHAISETNKEPNSQINQDYCQHHHRRHRNHLQQQLQQDKHEQQQQQQNKQMEQQFMSRISINATQISGHNPGKNYSEVMVDKNVMREMQMLELRRQVRQQEEHLQMQSSSHGQILSNFYLFYIHSIGM</sequence>
<feature type="region of interest" description="Disordered" evidence="1">
    <location>
        <begin position="914"/>
        <end position="989"/>
    </location>
</feature>
<evidence type="ECO:0000313" key="4">
    <source>
        <dbReference type="Proteomes" id="UP000015101"/>
    </source>
</evidence>
<feature type="region of interest" description="Disordered" evidence="1">
    <location>
        <begin position="140"/>
        <end position="221"/>
    </location>
</feature>
<feature type="compositionally biased region" description="Low complexity" evidence="1">
    <location>
        <begin position="197"/>
        <end position="213"/>
    </location>
</feature>
<feature type="compositionally biased region" description="Low complexity" evidence="1">
    <location>
        <begin position="979"/>
        <end position="989"/>
    </location>
</feature>
<protein>
    <submittedName>
        <fullName evidence="2 3">Uncharacterized protein</fullName>
    </submittedName>
</protein>
<gene>
    <name evidence="3" type="primary">20198794</name>
    <name evidence="2" type="ORF">HELRODRAFT_160543</name>
</gene>
<feature type="region of interest" description="Disordered" evidence="1">
    <location>
        <begin position="363"/>
        <end position="393"/>
    </location>
</feature>
<feature type="region of interest" description="Disordered" evidence="1">
    <location>
        <begin position="415"/>
        <end position="480"/>
    </location>
</feature>
<feature type="region of interest" description="Disordered" evidence="1">
    <location>
        <begin position="606"/>
        <end position="626"/>
    </location>
</feature>
<feature type="compositionally biased region" description="Polar residues" evidence="1">
    <location>
        <begin position="94"/>
        <end position="104"/>
    </location>
</feature>
<dbReference type="PANTHER" id="PTHR23107">
    <property type="entry name" value="SYNOVIAL SARCOMA ASSOCIATED SS18 PROTEIN"/>
    <property type="match status" value="1"/>
</dbReference>
<feature type="compositionally biased region" description="Acidic residues" evidence="1">
    <location>
        <begin position="424"/>
        <end position="436"/>
    </location>
</feature>
<dbReference type="AlphaFoldDB" id="T1EQE4"/>
<evidence type="ECO:0000313" key="2">
    <source>
        <dbReference type="EMBL" id="ESO06376.1"/>
    </source>
</evidence>
<feature type="compositionally biased region" description="Low complexity" evidence="1">
    <location>
        <begin position="37"/>
        <end position="46"/>
    </location>
</feature>
<evidence type="ECO:0000313" key="3">
    <source>
        <dbReference type="EnsemblMetazoa" id="HelroP160543"/>
    </source>
</evidence>
<name>T1EQE4_HELRO</name>
<dbReference type="InParanoid" id="T1EQE4"/>
<dbReference type="Proteomes" id="UP000015101">
    <property type="component" value="Unassembled WGS sequence"/>
</dbReference>
<feature type="compositionally biased region" description="Polar residues" evidence="1">
    <location>
        <begin position="946"/>
        <end position="955"/>
    </location>
</feature>
<dbReference type="HOGENOM" id="CLU_288745_0_0_1"/>
<dbReference type="EnsemblMetazoa" id="HelroT160543">
    <property type="protein sequence ID" value="HelroP160543"/>
    <property type="gene ID" value="HelroG160543"/>
</dbReference>
<feature type="compositionally biased region" description="Basic and acidic residues" evidence="1">
    <location>
        <begin position="25"/>
        <end position="35"/>
    </location>
</feature>